<evidence type="ECO:0000256" key="1">
    <source>
        <dbReference type="SAM" id="MobiDB-lite"/>
    </source>
</evidence>
<dbReference type="Proteomes" id="UP001152795">
    <property type="component" value="Unassembled WGS sequence"/>
</dbReference>
<sequence>MAASTSKQEARAKDFVEIDDILDTVTGSDSKCDVLSSGDELDDDGDEDWELDNVQGGCRGDYGDDSGISGGEDGDDEGIVSGDGSDDNDDDNKDNVPLACRKKKPKIPAPDERIPVAYVNMFLTDAMIDNLVEEFSKYATENTGSCPNFTKAEMTTYVGIY</sequence>
<evidence type="ECO:0000313" key="2">
    <source>
        <dbReference type="EMBL" id="CAB3989997.1"/>
    </source>
</evidence>
<dbReference type="EMBL" id="CACRXK020001581">
    <property type="protein sequence ID" value="CAB3989997.1"/>
    <property type="molecule type" value="Genomic_DNA"/>
</dbReference>
<gene>
    <name evidence="2" type="ORF">PACLA_8A036014</name>
</gene>
<accession>A0A6S7GW16</accession>
<feature type="region of interest" description="Disordered" evidence="1">
    <location>
        <begin position="27"/>
        <end position="107"/>
    </location>
</feature>
<keyword evidence="3" id="KW-1185">Reference proteome</keyword>
<dbReference type="AlphaFoldDB" id="A0A6S7GW16"/>
<organism evidence="2 3">
    <name type="scientific">Paramuricea clavata</name>
    <name type="common">Red gorgonian</name>
    <name type="synonym">Violescent sea-whip</name>
    <dbReference type="NCBI Taxonomy" id="317549"/>
    <lineage>
        <taxon>Eukaryota</taxon>
        <taxon>Metazoa</taxon>
        <taxon>Cnidaria</taxon>
        <taxon>Anthozoa</taxon>
        <taxon>Octocorallia</taxon>
        <taxon>Malacalcyonacea</taxon>
        <taxon>Plexauridae</taxon>
        <taxon>Paramuricea</taxon>
    </lineage>
</organism>
<feature type="compositionally biased region" description="Acidic residues" evidence="1">
    <location>
        <begin position="72"/>
        <end position="92"/>
    </location>
</feature>
<name>A0A6S7GW16_PARCT</name>
<proteinExistence type="predicted"/>
<feature type="compositionally biased region" description="Acidic residues" evidence="1">
    <location>
        <begin position="39"/>
        <end position="51"/>
    </location>
</feature>
<evidence type="ECO:0000313" key="3">
    <source>
        <dbReference type="Proteomes" id="UP001152795"/>
    </source>
</evidence>
<comment type="caution">
    <text evidence="2">The sequence shown here is derived from an EMBL/GenBank/DDBJ whole genome shotgun (WGS) entry which is preliminary data.</text>
</comment>
<reference evidence="2" key="1">
    <citation type="submission" date="2020-04" db="EMBL/GenBank/DDBJ databases">
        <authorList>
            <person name="Alioto T."/>
            <person name="Alioto T."/>
            <person name="Gomez Garrido J."/>
        </authorList>
    </citation>
    <scope>NUCLEOTIDE SEQUENCE</scope>
    <source>
        <strain evidence="2">A484AB</strain>
    </source>
</reference>
<protein>
    <submittedName>
        <fullName evidence="2">Uncharacterized protein</fullName>
    </submittedName>
</protein>
<dbReference type="OrthoDB" id="5876240at2759"/>